<evidence type="ECO:0008006" key="4">
    <source>
        <dbReference type="Google" id="ProtNLM"/>
    </source>
</evidence>
<gene>
    <name evidence="2" type="primary">A03g504000.1_BraROA</name>
    <name evidence="2" type="ORF">IGI04_011348</name>
</gene>
<protein>
    <recommendedName>
        <fullName evidence="4">Zinc knuckle CX2CX4HX4C domain-containing protein</fullName>
    </recommendedName>
</protein>
<feature type="region of interest" description="Disordered" evidence="1">
    <location>
        <begin position="85"/>
        <end position="215"/>
    </location>
</feature>
<proteinExistence type="predicted"/>
<reference evidence="2 3" key="1">
    <citation type="submission" date="2021-03" db="EMBL/GenBank/DDBJ databases">
        <authorList>
            <person name="King G.J."/>
            <person name="Bancroft I."/>
            <person name="Baten A."/>
            <person name="Bloomfield J."/>
            <person name="Borpatragohain P."/>
            <person name="He Z."/>
            <person name="Irish N."/>
            <person name="Irwin J."/>
            <person name="Liu K."/>
            <person name="Mauleon R.P."/>
            <person name="Moore J."/>
            <person name="Morris R."/>
            <person name="Ostergaard L."/>
            <person name="Wang B."/>
            <person name="Wells R."/>
        </authorList>
    </citation>
    <scope>NUCLEOTIDE SEQUENCE [LARGE SCALE GENOMIC DNA]</scope>
    <source>
        <strain evidence="2">R-o-18</strain>
        <tissue evidence="2">Leaf</tissue>
    </source>
</reference>
<sequence length="484" mass="54780">MSHRFSRSEKGKMISVPHNQTKRKPVIIPASNTEALIEDNKVRVRINGLRPLDMTLDTVLPSGGTKKVELHFEKLEKHCFSCHSLTHEDSDCPQNRAPRNHRSDYKGINHAQTLESLDAHRKAKDDRKEEKNRSAVQPRRDVGYQAARSSIDTRRYGNNSKSPPRVSHLQSRHNRSSLGASKDSRHYAHFHENPLASHRISRSQRPPQDRINVHSRLGDRVWVEKSSNSQVSHTPPPKPPREALITSQEVSSLSRRPMSQRLEAPEVRETINEPNPSRGSERLSALQRIESPINRPSLPLSGNLHVSSQDRLPALQRLALPRERVPLLQNGVANSDSGRLQEVEIQYLEDTFPTNLLDNSGNPSSSRPPARERLSLPQVSPIRSLSEDRRQLELTVPHLEMSEEADPSYQLPTESTRMKKGKVTTTKAAGKRKAMEKLQPIPKRRVVKSPRQVASTKIRRVTKTQNSPRRKLMADSIAARRAGI</sequence>
<feature type="region of interest" description="Disordered" evidence="1">
    <location>
        <begin position="353"/>
        <end position="377"/>
    </location>
</feature>
<dbReference type="EMBL" id="JADBGQ010000003">
    <property type="protein sequence ID" value="KAG5405229.1"/>
    <property type="molecule type" value="Genomic_DNA"/>
</dbReference>
<feature type="region of interest" description="Disordered" evidence="1">
    <location>
        <begin position="224"/>
        <end position="243"/>
    </location>
</feature>
<feature type="non-terminal residue" evidence="2">
    <location>
        <position position="484"/>
    </location>
</feature>
<feature type="region of interest" description="Disordered" evidence="1">
    <location>
        <begin position="442"/>
        <end position="470"/>
    </location>
</feature>
<accession>A0ABQ7N2S7</accession>
<evidence type="ECO:0000313" key="3">
    <source>
        <dbReference type="Proteomes" id="UP000823674"/>
    </source>
</evidence>
<evidence type="ECO:0000313" key="2">
    <source>
        <dbReference type="EMBL" id="KAG5405229.1"/>
    </source>
</evidence>
<comment type="caution">
    <text evidence="2">The sequence shown here is derived from an EMBL/GenBank/DDBJ whole genome shotgun (WGS) entry which is preliminary data.</text>
</comment>
<feature type="compositionally biased region" description="Polar residues" evidence="1">
    <location>
        <begin position="353"/>
        <end position="367"/>
    </location>
</feature>
<name>A0ABQ7N2S7_BRACM</name>
<evidence type="ECO:0000256" key="1">
    <source>
        <dbReference type="SAM" id="MobiDB-lite"/>
    </source>
</evidence>
<keyword evidence="3" id="KW-1185">Reference proteome</keyword>
<feature type="compositionally biased region" description="Basic and acidic residues" evidence="1">
    <location>
        <begin position="182"/>
        <end position="192"/>
    </location>
</feature>
<dbReference type="Proteomes" id="UP000823674">
    <property type="component" value="Chromosome A03"/>
</dbReference>
<feature type="compositionally biased region" description="Basic and acidic residues" evidence="1">
    <location>
        <begin position="117"/>
        <end position="142"/>
    </location>
</feature>
<organism evidence="2 3">
    <name type="scientific">Brassica rapa subsp. trilocularis</name>
    <dbReference type="NCBI Taxonomy" id="1813537"/>
    <lineage>
        <taxon>Eukaryota</taxon>
        <taxon>Viridiplantae</taxon>
        <taxon>Streptophyta</taxon>
        <taxon>Embryophyta</taxon>
        <taxon>Tracheophyta</taxon>
        <taxon>Spermatophyta</taxon>
        <taxon>Magnoliopsida</taxon>
        <taxon>eudicotyledons</taxon>
        <taxon>Gunneridae</taxon>
        <taxon>Pentapetalae</taxon>
        <taxon>rosids</taxon>
        <taxon>malvids</taxon>
        <taxon>Brassicales</taxon>
        <taxon>Brassicaceae</taxon>
        <taxon>Brassiceae</taxon>
        <taxon>Brassica</taxon>
    </lineage>
</organism>
<feature type="region of interest" description="Disordered" evidence="1">
    <location>
        <begin position="248"/>
        <end position="281"/>
    </location>
</feature>